<dbReference type="PANTHER" id="PTHR48081">
    <property type="entry name" value="AB HYDROLASE SUPERFAMILY PROTEIN C4A8.06C"/>
    <property type="match status" value="1"/>
</dbReference>
<dbReference type="GO" id="GO:0016787">
    <property type="term" value="F:hydrolase activity"/>
    <property type="evidence" value="ECO:0007669"/>
    <property type="project" value="UniProtKB-KW"/>
</dbReference>
<feature type="chain" id="PRO_5011683461" evidence="3">
    <location>
        <begin position="42"/>
        <end position="331"/>
    </location>
</feature>
<sequence>MTARPTFSPQRLRRSPSAWRRMTFAGVLLACAATLPAAAQAQAPAAAGFLQEDARSLSTKLPEGVQRLADVPYGPDPLQRMDVYLPPPPARPDAHSERSPVIFLVHGGGWRTGDKDAHRVVQAKVARWVPRGFVLVSVNYRLLPATGVALQAHDVAAALAAVQQKAAQWGADSRKTILMGHSAGAHLVSLLNAQPALADRHGAVPWLGAVSLDSAVLDLPTLMKAPHAALYDEAFGTDPAQWAALSPYDQWVPGAAPFQFVCSTRRPDRPCQQARRMADHVQAAGGRAEVLPQALSHADINGTLGQDSCYTRAVEAFMASLDRGVATRLGR</sequence>
<evidence type="ECO:0000256" key="2">
    <source>
        <dbReference type="ARBA" id="ARBA00022801"/>
    </source>
</evidence>
<dbReference type="SUPFAM" id="SSF53474">
    <property type="entry name" value="alpha/beta-Hydrolases"/>
    <property type="match status" value="1"/>
</dbReference>
<comment type="similarity">
    <text evidence="1">Belongs to the 'GDXG' lipolytic enzyme family.</text>
</comment>
<dbReference type="EMBL" id="FMZC01000004">
    <property type="protein sequence ID" value="SDD07379.1"/>
    <property type="molecule type" value="Genomic_DNA"/>
</dbReference>
<name>A0A1G6RRX8_9BURK</name>
<dbReference type="PROSITE" id="PS01173">
    <property type="entry name" value="LIPASE_GDXG_HIS"/>
    <property type="match status" value="1"/>
</dbReference>
<dbReference type="STRING" id="187868.SAMN05192589_104222"/>
<dbReference type="Proteomes" id="UP000198781">
    <property type="component" value="Unassembled WGS sequence"/>
</dbReference>
<evidence type="ECO:0000313" key="5">
    <source>
        <dbReference type="EMBL" id="SDD07379.1"/>
    </source>
</evidence>
<accession>A0A1G6RRX8</accession>
<feature type="signal peptide" evidence="3">
    <location>
        <begin position="1"/>
        <end position="41"/>
    </location>
</feature>
<gene>
    <name evidence="5" type="ORF">SAMN05192589_104222</name>
</gene>
<organism evidence="5 6">
    <name type="scientific">Paracidovorax valerianellae</name>
    <dbReference type="NCBI Taxonomy" id="187868"/>
    <lineage>
        <taxon>Bacteria</taxon>
        <taxon>Pseudomonadati</taxon>
        <taxon>Pseudomonadota</taxon>
        <taxon>Betaproteobacteria</taxon>
        <taxon>Burkholderiales</taxon>
        <taxon>Comamonadaceae</taxon>
        <taxon>Paracidovorax</taxon>
    </lineage>
</organism>
<dbReference type="RefSeq" id="WP_245711293.1">
    <property type="nucleotide sequence ID" value="NZ_FMZC01000004.1"/>
</dbReference>
<dbReference type="InterPro" id="IPR029058">
    <property type="entry name" value="AB_hydrolase_fold"/>
</dbReference>
<feature type="domain" description="BD-FAE-like" evidence="4">
    <location>
        <begin position="92"/>
        <end position="192"/>
    </location>
</feature>
<dbReference type="Gene3D" id="3.40.50.1820">
    <property type="entry name" value="alpha/beta hydrolase"/>
    <property type="match status" value="1"/>
</dbReference>
<dbReference type="InterPro" id="IPR049492">
    <property type="entry name" value="BD-FAE-like_dom"/>
</dbReference>
<keyword evidence="2" id="KW-0378">Hydrolase</keyword>
<evidence type="ECO:0000256" key="3">
    <source>
        <dbReference type="SAM" id="SignalP"/>
    </source>
</evidence>
<dbReference type="InterPro" id="IPR050300">
    <property type="entry name" value="GDXG_lipolytic_enzyme"/>
</dbReference>
<dbReference type="AlphaFoldDB" id="A0A1G6RRX8"/>
<dbReference type="Pfam" id="PF20434">
    <property type="entry name" value="BD-FAE"/>
    <property type="match status" value="1"/>
</dbReference>
<reference evidence="5 6" key="1">
    <citation type="submission" date="2016-10" db="EMBL/GenBank/DDBJ databases">
        <authorList>
            <person name="de Groot N.N."/>
        </authorList>
    </citation>
    <scope>NUCLEOTIDE SEQUENCE [LARGE SCALE GENOMIC DNA]</scope>
    <source>
        <strain evidence="5 6">DSM 16619</strain>
    </source>
</reference>
<evidence type="ECO:0000259" key="4">
    <source>
        <dbReference type="Pfam" id="PF20434"/>
    </source>
</evidence>
<keyword evidence="6" id="KW-1185">Reference proteome</keyword>
<evidence type="ECO:0000256" key="1">
    <source>
        <dbReference type="ARBA" id="ARBA00010515"/>
    </source>
</evidence>
<evidence type="ECO:0000313" key="6">
    <source>
        <dbReference type="Proteomes" id="UP000198781"/>
    </source>
</evidence>
<proteinExistence type="inferred from homology"/>
<protein>
    <submittedName>
        <fullName evidence="5">Acetyl esterase/lipase</fullName>
    </submittedName>
</protein>
<keyword evidence="3" id="KW-0732">Signal</keyword>
<dbReference type="PANTHER" id="PTHR48081:SF33">
    <property type="entry name" value="KYNURENINE FORMAMIDASE"/>
    <property type="match status" value="1"/>
</dbReference>
<dbReference type="InterPro" id="IPR002168">
    <property type="entry name" value="Lipase_GDXG_HIS_AS"/>
</dbReference>